<accession>A0ABU0JKD9</accession>
<dbReference type="SUPFAM" id="SSF53850">
    <property type="entry name" value="Periplasmic binding protein-like II"/>
    <property type="match status" value="1"/>
</dbReference>
<keyword evidence="4" id="KW-0732">Signal</keyword>
<evidence type="ECO:0000256" key="4">
    <source>
        <dbReference type="SAM" id="SignalP"/>
    </source>
</evidence>
<dbReference type="InterPro" id="IPR006059">
    <property type="entry name" value="SBP"/>
</dbReference>
<evidence type="ECO:0000256" key="2">
    <source>
        <dbReference type="ARBA" id="ARBA00008520"/>
    </source>
</evidence>
<comment type="subcellular location">
    <subcellularLocation>
        <location evidence="1">Periplasm</location>
    </subcellularLocation>
</comment>
<dbReference type="Pfam" id="PF01547">
    <property type="entry name" value="SBP_bac_1"/>
    <property type="match status" value="1"/>
</dbReference>
<name>A0ABU0JKD9_9HYPH</name>
<dbReference type="PANTHER" id="PTHR43649">
    <property type="entry name" value="ARABINOSE-BINDING PROTEIN-RELATED"/>
    <property type="match status" value="1"/>
</dbReference>
<evidence type="ECO:0000313" key="6">
    <source>
        <dbReference type="Proteomes" id="UP001242480"/>
    </source>
</evidence>
<evidence type="ECO:0000313" key="5">
    <source>
        <dbReference type="EMBL" id="MDQ0474739.1"/>
    </source>
</evidence>
<dbReference type="RefSeq" id="WP_307284873.1">
    <property type="nucleotide sequence ID" value="NZ_JAUSVX010000025.1"/>
</dbReference>
<protein>
    <submittedName>
        <fullName evidence="5">ABC-type glycerol-3-phosphate transport system substrate-binding protein</fullName>
    </submittedName>
</protein>
<feature type="chain" id="PRO_5047021605" evidence="4">
    <location>
        <begin position="25"/>
        <end position="418"/>
    </location>
</feature>
<sequence length="418" mass="44941">MRMACAIAAAAVVMTSALSGPAFAADTTLHVMSWEPMQTAGTPWWDKITAGFEAKHPGVKIETNFVPFNQYLTTLAAMTAGNSLPEVFYGHVKAAELGRAGLAVNYRDVVDDAFLKQFYPGPLRQFTFDGSAVYALPWTAQIFGLFANDRIMKELNLAVPDTWDELIAMAPKIREAGLTPVAFGNLARNVCPDFLLPLIAQYGGDVYALDDLTAPGLSWKSKPVVDALTLLQRLAKARVFLDGVNGIDERPAWQIAYQGRAAMLYTGSWAPAVFEAEATKDWVDNYSVHKVPAVTAGGVHLTGDGSGEGWVVNAKSPAKDLAIAFVKYMFSPEVYDDHITGLGGFPAMPSARDKVTNPKVREMLTWMDTDGADHILFGAGSWDAVSNVCQGILDGSVEPAAGAAQIQADVMATRSKAN</sequence>
<feature type="signal peptide" evidence="4">
    <location>
        <begin position="1"/>
        <end position="24"/>
    </location>
</feature>
<dbReference type="Proteomes" id="UP001242480">
    <property type="component" value="Unassembled WGS sequence"/>
</dbReference>
<keyword evidence="6" id="KW-1185">Reference proteome</keyword>
<comment type="caution">
    <text evidence="5">The sequence shown here is derived from an EMBL/GenBank/DDBJ whole genome shotgun (WGS) entry which is preliminary data.</text>
</comment>
<evidence type="ECO:0000256" key="1">
    <source>
        <dbReference type="ARBA" id="ARBA00004418"/>
    </source>
</evidence>
<keyword evidence="3" id="KW-0574">Periplasm</keyword>
<reference evidence="5 6" key="1">
    <citation type="submission" date="2023-07" db="EMBL/GenBank/DDBJ databases">
        <title>Genomic Encyclopedia of Type Strains, Phase IV (KMG-IV): sequencing the most valuable type-strain genomes for metagenomic binning, comparative biology and taxonomic classification.</title>
        <authorList>
            <person name="Goeker M."/>
        </authorList>
    </citation>
    <scope>NUCLEOTIDE SEQUENCE [LARGE SCALE GENOMIC DNA]</scope>
    <source>
        <strain evidence="5 6">DSM 19619</strain>
    </source>
</reference>
<organism evidence="5 6">
    <name type="scientific">Labrys wisconsinensis</name>
    <dbReference type="NCBI Taxonomy" id="425677"/>
    <lineage>
        <taxon>Bacteria</taxon>
        <taxon>Pseudomonadati</taxon>
        <taxon>Pseudomonadota</taxon>
        <taxon>Alphaproteobacteria</taxon>
        <taxon>Hyphomicrobiales</taxon>
        <taxon>Xanthobacteraceae</taxon>
        <taxon>Labrys</taxon>
    </lineage>
</organism>
<evidence type="ECO:0000256" key="3">
    <source>
        <dbReference type="ARBA" id="ARBA00022764"/>
    </source>
</evidence>
<proteinExistence type="inferred from homology"/>
<dbReference type="InterPro" id="IPR050490">
    <property type="entry name" value="Bact_solute-bd_prot1"/>
</dbReference>
<gene>
    <name evidence="5" type="ORF">QO011_007780</name>
</gene>
<dbReference type="Gene3D" id="3.40.190.10">
    <property type="entry name" value="Periplasmic binding protein-like II"/>
    <property type="match status" value="2"/>
</dbReference>
<comment type="similarity">
    <text evidence="2">Belongs to the bacterial solute-binding protein 1 family.</text>
</comment>
<dbReference type="PANTHER" id="PTHR43649:SF12">
    <property type="entry name" value="DIACETYLCHITOBIOSE BINDING PROTEIN DASA"/>
    <property type="match status" value="1"/>
</dbReference>
<dbReference type="EMBL" id="JAUSVX010000025">
    <property type="protein sequence ID" value="MDQ0474739.1"/>
    <property type="molecule type" value="Genomic_DNA"/>
</dbReference>